<dbReference type="GO" id="GO:0006260">
    <property type="term" value="P:DNA replication"/>
    <property type="evidence" value="ECO:0007669"/>
    <property type="project" value="UniProtKB-UniRule"/>
</dbReference>
<dbReference type="STRING" id="1227453.C444_08840"/>
<dbReference type="CDD" id="cd08768">
    <property type="entry name" value="Cdc6_C"/>
    <property type="match status" value="1"/>
</dbReference>
<dbReference type="InterPro" id="IPR027417">
    <property type="entry name" value="P-loop_NTPase"/>
</dbReference>
<keyword evidence="2 5" id="KW-0235">DNA replication</keyword>
<comment type="similarity">
    <text evidence="1 5">Belongs to the CDC6/cdc18 family.</text>
</comment>
<dbReference type="SMART" id="SM01074">
    <property type="entry name" value="Cdc6_C"/>
    <property type="match status" value="1"/>
</dbReference>
<comment type="caution">
    <text evidence="8">The sequence shown here is derived from an EMBL/GenBank/DDBJ whole genome shotgun (WGS) entry which is preliminary data.</text>
</comment>
<keyword evidence="3 5" id="KW-0547">Nucleotide-binding</keyword>
<dbReference type="InterPro" id="IPR015163">
    <property type="entry name" value="Cdc6_C"/>
</dbReference>
<dbReference type="InterPro" id="IPR003593">
    <property type="entry name" value="AAA+_ATPase"/>
</dbReference>
<dbReference type="SUPFAM" id="SSF52540">
    <property type="entry name" value="P-loop containing nucleoside triphosphate hydrolases"/>
    <property type="match status" value="1"/>
</dbReference>
<reference evidence="8 9" key="1">
    <citation type="journal article" date="2014" name="PLoS Genet.">
        <title>Phylogenetically driven sequencing of extremely halophilic archaea reveals strategies for static and dynamic osmo-response.</title>
        <authorList>
            <person name="Becker E.A."/>
            <person name="Seitzer P.M."/>
            <person name="Tritt A."/>
            <person name="Larsen D."/>
            <person name="Krusor M."/>
            <person name="Yao A.I."/>
            <person name="Wu D."/>
            <person name="Madern D."/>
            <person name="Eisen J.A."/>
            <person name="Darling A.E."/>
            <person name="Facciotti M.T."/>
        </authorList>
    </citation>
    <scope>NUCLEOTIDE SEQUENCE [LARGE SCALE GENOMIC DNA]</scope>
    <source>
        <strain evidence="9">ATCC 49778 / DSM 6131 / JCM 7785 / NBRC 101032 / NCIMB 13157 / TR-1</strain>
    </source>
</reference>
<dbReference type="Pfam" id="PF13401">
    <property type="entry name" value="AAA_22"/>
    <property type="match status" value="1"/>
</dbReference>
<dbReference type="InterPro" id="IPR055237">
    <property type="entry name" value="Cdc6_lid"/>
</dbReference>
<dbReference type="GO" id="GO:0005524">
    <property type="term" value="F:ATP binding"/>
    <property type="evidence" value="ECO:0007669"/>
    <property type="project" value="UniProtKB-UniRule"/>
</dbReference>
<dbReference type="PANTHER" id="PTHR10763">
    <property type="entry name" value="CELL DIVISION CONTROL PROTEIN 6-RELATED"/>
    <property type="match status" value="1"/>
</dbReference>
<gene>
    <name evidence="8" type="ORF">C444_08840</name>
</gene>
<feature type="domain" description="Cdc6 C-terminal" evidence="7">
    <location>
        <begin position="323"/>
        <end position="403"/>
    </location>
</feature>
<dbReference type="Gene3D" id="1.10.8.60">
    <property type="match status" value="1"/>
</dbReference>
<dbReference type="PATRIC" id="fig|1227453.3.peg.1734"/>
<dbReference type="SUPFAM" id="SSF46785">
    <property type="entry name" value="Winged helix' DNA-binding domain"/>
    <property type="match status" value="1"/>
</dbReference>
<dbReference type="EMBL" id="AOLY01000027">
    <property type="protein sequence ID" value="EMA31013.1"/>
    <property type="molecule type" value="Genomic_DNA"/>
</dbReference>
<evidence type="ECO:0000259" key="7">
    <source>
        <dbReference type="SMART" id="SM01074"/>
    </source>
</evidence>
<name>M0LD41_HALJT</name>
<dbReference type="AlphaFoldDB" id="M0LD41"/>
<dbReference type="SMART" id="SM00382">
    <property type="entry name" value="AAA"/>
    <property type="match status" value="1"/>
</dbReference>
<dbReference type="HAMAP" id="MF_01407">
    <property type="entry name" value="ORC1_type_DNA_replic_protein"/>
    <property type="match status" value="1"/>
</dbReference>
<evidence type="ECO:0000256" key="2">
    <source>
        <dbReference type="ARBA" id="ARBA00022705"/>
    </source>
</evidence>
<dbReference type="FunFam" id="1.10.8.60:FF:000073">
    <property type="entry name" value="ORC1-type DNA replication protein"/>
    <property type="match status" value="1"/>
</dbReference>
<feature type="binding site" evidence="5">
    <location>
        <begin position="79"/>
        <end position="83"/>
    </location>
    <ligand>
        <name>ATP</name>
        <dbReference type="ChEBI" id="CHEBI:30616"/>
    </ligand>
</feature>
<dbReference type="InterPro" id="IPR014277">
    <property type="entry name" value="Orc1/Cdc6_arc"/>
</dbReference>
<dbReference type="InterPro" id="IPR036388">
    <property type="entry name" value="WH-like_DNA-bd_sf"/>
</dbReference>
<dbReference type="InterPro" id="IPR049945">
    <property type="entry name" value="AAA_22"/>
</dbReference>
<evidence type="ECO:0000256" key="5">
    <source>
        <dbReference type="HAMAP-Rule" id="MF_01407"/>
    </source>
</evidence>
<dbReference type="Proteomes" id="UP000011524">
    <property type="component" value="Unassembled WGS sequence"/>
</dbReference>
<evidence type="ECO:0000259" key="6">
    <source>
        <dbReference type="SMART" id="SM00382"/>
    </source>
</evidence>
<dbReference type="PANTHER" id="PTHR10763:SF22">
    <property type="entry name" value="ORC1-TYPE DNA REPLICATION PROTEIN"/>
    <property type="match status" value="1"/>
</dbReference>
<protein>
    <recommendedName>
        <fullName evidence="5">ORC1-type DNA replication protein</fullName>
    </recommendedName>
</protein>
<evidence type="ECO:0000256" key="3">
    <source>
        <dbReference type="ARBA" id="ARBA00022741"/>
    </source>
</evidence>
<feature type="binding site" evidence="5">
    <location>
        <position position="238"/>
    </location>
    <ligand>
        <name>ATP</name>
        <dbReference type="ChEBI" id="CHEBI:30616"/>
    </ligand>
</feature>
<dbReference type="Pfam" id="PF09079">
    <property type="entry name" value="WHD_Cdc6"/>
    <property type="match status" value="1"/>
</dbReference>
<dbReference type="InterPro" id="IPR036390">
    <property type="entry name" value="WH_DNA-bd_sf"/>
</dbReference>
<dbReference type="eggNOG" id="arCOG00467">
    <property type="taxonomic scope" value="Archaea"/>
</dbReference>
<evidence type="ECO:0000256" key="1">
    <source>
        <dbReference type="ARBA" id="ARBA00006184"/>
    </source>
</evidence>
<dbReference type="Gene3D" id="1.10.10.10">
    <property type="entry name" value="Winged helix-like DNA-binding domain superfamily/Winged helix DNA-binding domain"/>
    <property type="match status" value="1"/>
</dbReference>
<keyword evidence="4 5" id="KW-0067">ATP-binding</keyword>
<accession>M0LD41</accession>
<evidence type="ECO:0000256" key="4">
    <source>
        <dbReference type="ARBA" id="ARBA00022840"/>
    </source>
</evidence>
<dbReference type="GO" id="GO:0016887">
    <property type="term" value="F:ATP hydrolysis activity"/>
    <property type="evidence" value="ECO:0007669"/>
    <property type="project" value="InterPro"/>
</dbReference>
<dbReference type="Gene3D" id="3.40.50.300">
    <property type="entry name" value="P-loop containing nucleotide triphosphate hydrolases"/>
    <property type="match status" value="1"/>
</dbReference>
<evidence type="ECO:0000313" key="9">
    <source>
        <dbReference type="Proteomes" id="UP000011524"/>
    </source>
</evidence>
<sequence>MRDMPDAGDQGGDPLFDAPVVEHRNEIFKNRDLVDTDHVPDADRIIGRDEQIEQVAHEIGALVVGEPASSVLIFGKTGTGKSLVAKHVMGRVEAEADRRGVSVGTAYINCSQTDGPARVPRNIGRRINPPESGVKFPSRGISTDEYYERLWSILNQHYDGVAITLDEVDRLRDDSPLMILSRARENGSIDIPISIVAISNKIDYRNQMNERTKSSFGHREYVFDPYDANQLREILRNRSDAFHEGVIEEGVIPRVAALAAKEHGDARKGIELLFSLGKYAIRNGYDTISEEDVPKVREMAEAERLRDLITGLPAHSQHVIGALAALTISNSDEGWFRTSKVLDAYKKLCNEHAVDPVTHERVRQLLEELSFLEITESRNQHQGSKGQFNEHTLNKPPEIIKQIYRETAP</sequence>
<feature type="domain" description="AAA+ ATPase" evidence="6">
    <location>
        <begin position="67"/>
        <end position="245"/>
    </location>
</feature>
<evidence type="ECO:0000313" key="8">
    <source>
        <dbReference type="EMBL" id="EMA31013.1"/>
    </source>
</evidence>
<dbReference type="InterPro" id="IPR050311">
    <property type="entry name" value="ORC1/CDC6"/>
</dbReference>
<comment type="function">
    <text evidence="5">Involved in regulation of DNA replication.</text>
</comment>
<keyword evidence="9" id="KW-1185">Reference proteome</keyword>
<proteinExistence type="inferred from homology"/>
<dbReference type="NCBIfam" id="TIGR02928">
    <property type="entry name" value="orc1/cdc6 family replication initiation protein"/>
    <property type="match status" value="1"/>
</dbReference>
<organism evidence="8 9">
    <name type="scientific">Haloarcula japonica (strain ATCC 49778 / DSM 6131 / JCM 7785 / NBRC 101032 / NCIMB 13157 / TR-1)</name>
    <dbReference type="NCBI Taxonomy" id="1227453"/>
    <lineage>
        <taxon>Archaea</taxon>
        <taxon>Methanobacteriati</taxon>
        <taxon>Methanobacteriota</taxon>
        <taxon>Stenosarchaea group</taxon>
        <taxon>Halobacteria</taxon>
        <taxon>Halobacteriales</taxon>
        <taxon>Haloarculaceae</taxon>
        <taxon>Haloarcula</taxon>
    </lineage>
</organism>
<dbReference type="Pfam" id="PF22703">
    <property type="entry name" value="Cdc6_lid"/>
    <property type="match status" value="1"/>
</dbReference>
<feature type="binding site" evidence="5">
    <location>
        <position position="226"/>
    </location>
    <ligand>
        <name>ATP</name>
        <dbReference type="ChEBI" id="CHEBI:30616"/>
    </ligand>
</feature>